<evidence type="ECO:0000313" key="2">
    <source>
        <dbReference type="Proteomes" id="UP001432027"/>
    </source>
</evidence>
<keyword evidence="2" id="KW-1185">Reference proteome</keyword>
<gene>
    <name evidence="1" type="ORF">PENTCL1PPCAC_29065</name>
</gene>
<protein>
    <submittedName>
        <fullName evidence="1">Uncharacterized protein</fullName>
    </submittedName>
</protein>
<sequence>ITDKFRKISQSPNLAIMNDFKSRIRTAYETTRTFKRSAFENQIRMRCQENDGFYREEFVYFSNFYTKRTKKEFEDNMNDLVVYYDLDEND</sequence>
<reference evidence="1" key="1">
    <citation type="submission" date="2023-10" db="EMBL/GenBank/DDBJ databases">
        <title>Genome assembly of Pristionchus species.</title>
        <authorList>
            <person name="Yoshida K."/>
            <person name="Sommer R.J."/>
        </authorList>
    </citation>
    <scope>NUCLEOTIDE SEQUENCE</scope>
    <source>
        <strain evidence="1">RS0144</strain>
    </source>
</reference>
<organism evidence="1 2">
    <name type="scientific">Pristionchus entomophagus</name>
    <dbReference type="NCBI Taxonomy" id="358040"/>
    <lineage>
        <taxon>Eukaryota</taxon>
        <taxon>Metazoa</taxon>
        <taxon>Ecdysozoa</taxon>
        <taxon>Nematoda</taxon>
        <taxon>Chromadorea</taxon>
        <taxon>Rhabditida</taxon>
        <taxon>Rhabditina</taxon>
        <taxon>Diplogasteromorpha</taxon>
        <taxon>Diplogasteroidea</taxon>
        <taxon>Neodiplogasteridae</taxon>
        <taxon>Pristionchus</taxon>
    </lineage>
</organism>
<accession>A0AAV5UKB9</accession>
<dbReference type="EMBL" id="BTSX01000006">
    <property type="protein sequence ID" value="GMT06891.1"/>
    <property type="molecule type" value="Genomic_DNA"/>
</dbReference>
<proteinExistence type="predicted"/>
<evidence type="ECO:0000313" key="1">
    <source>
        <dbReference type="EMBL" id="GMT06891.1"/>
    </source>
</evidence>
<dbReference type="AlphaFoldDB" id="A0AAV5UKB9"/>
<feature type="non-terminal residue" evidence="1">
    <location>
        <position position="1"/>
    </location>
</feature>
<dbReference type="Proteomes" id="UP001432027">
    <property type="component" value="Unassembled WGS sequence"/>
</dbReference>
<comment type="caution">
    <text evidence="1">The sequence shown here is derived from an EMBL/GenBank/DDBJ whole genome shotgun (WGS) entry which is preliminary data.</text>
</comment>
<feature type="non-terminal residue" evidence="1">
    <location>
        <position position="90"/>
    </location>
</feature>
<name>A0AAV5UKB9_9BILA</name>